<evidence type="ECO:0000313" key="3">
    <source>
        <dbReference type="EMBL" id="CAK0839734.1"/>
    </source>
</evidence>
<dbReference type="EMBL" id="CAUYUJ010014317">
    <property type="protein sequence ID" value="CAK0839734.1"/>
    <property type="molecule type" value="Genomic_DNA"/>
</dbReference>
<name>A0ABN9T404_9DINO</name>
<accession>A0ABN9T404</accession>
<comment type="caution">
    <text evidence="3">The sequence shown here is derived from an EMBL/GenBank/DDBJ whole genome shotgun (WGS) entry which is preliminary data.</text>
</comment>
<feature type="compositionally biased region" description="Basic residues" evidence="2">
    <location>
        <begin position="687"/>
        <end position="699"/>
    </location>
</feature>
<feature type="coiled-coil region" evidence="1">
    <location>
        <begin position="412"/>
        <end position="439"/>
    </location>
</feature>
<reference evidence="3" key="1">
    <citation type="submission" date="2023-10" db="EMBL/GenBank/DDBJ databases">
        <authorList>
            <person name="Chen Y."/>
            <person name="Shah S."/>
            <person name="Dougan E. K."/>
            <person name="Thang M."/>
            <person name="Chan C."/>
        </authorList>
    </citation>
    <scope>NUCLEOTIDE SEQUENCE [LARGE SCALE GENOMIC DNA]</scope>
</reference>
<protein>
    <submittedName>
        <fullName evidence="3">Uncharacterized protein</fullName>
    </submittedName>
</protein>
<sequence length="722" mass="78921">MHMLSDFTALCGSATGVDWLRPELNNTTVIHVLNSLLSDLEEHFSDALDEETLRMVCFELLKFALPWAVADGVDSEQVCCSWVFTTTAIASQKFKWLCTPMAGSTLYKSAQPKAKSKPKKAAAGTGSEPPKYWLDDAVACVMAVKDHLDPSNIKHAVIRRSIFLALQFCFEKKIVIARHATRVLAKLDMADDADARAEALSLPASPDELWQKGMVRNPEVSAMQAMAEDASFVRQLVGFCARNIAPSLPTAMQPTFRDLSMNITASLAKQQQKLVALATDSDKELFGLVPQRWMEFTAYVRKMIVDHSSGASENRLRLISFGVFNCADSVAKFWRARALYFREAVACLVGGPERMTSTDYSHVTLWLYSAQAEVAEVLECGGPAAAVYAKRMSQIILAGVVDGLSLDAPAMSSKLKSTMQALEQQRADAAEMLQLLAAHCPRGDSFLKPLPEIRAMWNAMAAEPGDEATGGAAVGVASTSEEETVPAMAMHSLALHLEQKLYDWAFQGEHASTLAPDAHADTLMGDAFDPAAAIYWTKTELCVAPEKDLVFNMIGEVSRVPAVGGYKLCAVSNVDLFVNPSGKDFTVPEFVPAWLLPLDTDDLRKAETGDDGNVARIITLEAVQKDIPFSYSYTYFAARKTIKTTLTVWQLKMPESDAFTKEIAAAPTNTRFRVARGEIKNAAKTAPKLKKAARGKGRGKGAADSEHQPQQNVPAEQRHLLR</sequence>
<evidence type="ECO:0000256" key="2">
    <source>
        <dbReference type="SAM" id="MobiDB-lite"/>
    </source>
</evidence>
<keyword evidence="4" id="KW-1185">Reference proteome</keyword>
<evidence type="ECO:0000313" key="4">
    <source>
        <dbReference type="Proteomes" id="UP001189429"/>
    </source>
</evidence>
<organism evidence="3 4">
    <name type="scientific">Prorocentrum cordatum</name>
    <dbReference type="NCBI Taxonomy" id="2364126"/>
    <lineage>
        <taxon>Eukaryota</taxon>
        <taxon>Sar</taxon>
        <taxon>Alveolata</taxon>
        <taxon>Dinophyceae</taxon>
        <taxon>Prorocentrales</taxon>
        <taxon>Prorocentraceae</taxon>
        <taxon>Prorocentrum</taxon>
    </lineage>
</organism>
<feature type="region of interest" description="Disordered" evidence="2">
    <location>
        <begin position="681"/>
        <end position="722"/>
    </location>
</feature>
<gene>
    <name evidence="3" type="ORF">PCOR1329_LOCUS35344</name>
</gene>
<dbReference type="Proteomes" id="UP001189429">
    <property type="component" value="Unassembled WGS sequence"/>
</dbReference>
<keyword evidence="1" id="KW-0175">Coiled coil</keyword>
<proteinExistence type="predicted"/>
<evidence type="ECO:0000256" key="1">
    <source>
        <dbReference type="SAM" id="Coils"/>
    </source>
</evidence>